<gene>
    <name evidence="1" type="ORF">SAMN05421835_11420</name>
</gene>
<reference evidence="1 2" key="1">
    <citation type="submission" date="2016-10" db="EMBL/GenBank/DDBJ databases">
        <authorList>
            <person name="de Groot N.N."/>
        </authorList>
    </citation>
    <scope>NUCLEOTIDE SEQUENCE [LARGE SCALE GENOMIC DNA]</scope>
    <source>
        <strain evidence="1 2">DSM 44468</strain>
    </source>
</reference>
<proteinExistence type="predicted"/>
<dbReference type="STRING" id="115433.SAMN05421835_11420"/>
<accession>A0A1I3WWJ1</accession>
<organism evidence="1 2">
    <name type="scientific">Amycolatopsis sacchari</name>
    <dbReference type="NCBI Taxonomy" id="115433"/>
    <lineage>
        <taxon>Bacteria</taxon>
        <taxon>Bacillati</taxon>
        <taxon>Actinomycetota</taxon>
        <taxon>Actinomycetes</taxon>
        <taxon>Pseudonocardiales</taxon>
        <taxon>Pseudonocardiaceae</taxon>
        <taxon>Amycolatopsis</taxon>
    </lineage>
</organism>
<dbReference type="AlphaFoldDB" id="A0A1I3WWJ1"/>
<evidence type="ECO:0000313" key="2">
    <source>
        <dbReference type="Proteomes" id="UP000199025"/>
    </source>
</evidence>
<evidence type="ECO:0000313" key="1">
    <source>
        <dbReference type="EMBL" id="SFK11855.1"/>
    </source>
</evidence>
<keyword evidence="2" id="KW-1185">Reference proteome</keyword>
<dbReference type="RefSeq" id="WP_091510860.1">
    <property type="nucleotide sequence ID" value="NZ_CBDRCA010000025.1"/>
</dbReference>
<dbReference type="Proteomes" id="UP000199025">
    <property type="component" value="Unassembled WGS sequence"/>
</dbReference>
<name>A0A1I3WWJ1_9PSEU</name>
<protein>
    <submittedName>
        <fullName evidence="1">Uncharacterized protein</fullName>
    </submittedName>
</protein>
<dbReference type="EMBL" id="FORP01000014">
    <property type="protein sequence ID" value="SFK11855.1"/>
    <property type="molecule type" value="Genomic_DNA"/>
</dbReference>
<sequence>MCGALLLALGMAEPDRDGARLIALAEQCRYLRQFQPTMDPARIRDVVPQAAYSEAVSEYAGLSAEELRAAVLAAVS</sequence>